<dbReference type="Pfam" id="PF00072">
    <property type="entry name" value="Response_reg"/>
    <property type="match status" value="1"/>
</dbReference>
<feature type="domain" description="HTH luxR-type" evidence="6">
    <location>
        <begin position="154"/>
        <end position="219"/>
    </location>
</feature>
<dbReference type="EMBL" id="BSOR01000011">
    <property type="protein sequence ID" value="GLR63093.1"/>
    <property type="molecule type" value="Genomic_DNA"/>
</dbReference>
<dbReference type="InterPro" id="IPR000792">
    <property type="entry name" value="Tscrpt_reg_LuxR_C"/>
</dbReference>
<reference evidence="9" key="1">
    <citation type="journal article" date="2019" name="Int. J. Syst. Evol. Microbiol.">
        <title>The Global Catalogue of Microorganisms (GCM) 10K type strain sequencing project: providing services to taxonomists for standard genome sequencing and annotation.</title>
        <authorList>
            <consortium name="The Broad Institute Genomics Platform"/>
            <consortium name="The Broad Institute Genome Sequencing Center for Infectious Disease"/>
            <person name="Wu L."/>
            <person name="Ma J."/>
        </authorList>
    </citation>
    <scope>NUCLEOTIDE SEQUENCE [LARGE SCALE GENOMIC DNA]</scope>
    <source>
        <strain evidence="9">NBRC 100033</strain>
    </source>
</reference>
<dbReference type="RefSeq" id="WP_027850211.1">
    <property type="nucleotide sequence ID" value="NZ_BSOR01000011.1"/>
</dbReference>
<proteinExistence type="predicted"/>
<dbReference type="PROSITE" id="PS50110">
    <property type="entry name" value="RESPONSE_REGULATORY"/>
    <property type="match status" value="1"/>
</dbReference>
<dbReference type="SMART" id="SM00448">
    <property type="entry name" value="REC"/>
    <property type="match status" value="1"/>
</dbReference>
<protein>
    <submittedName>
        <fullName evidence="8">DNA-binding response regulator</fullName>
    </submittedName>
</protein>
<dbReference type="InterPro" id="IPR058245">
    <property type="entry name" value="NreC/VraR/RcsB-like_REC"/>
</dbReference>
<dbReference type="Gene3D" id="3.40.50.2300">
    <property type="match status" value="1"/>
</dbReference>
<dbReference type="SUPFAM" id="SSF46894">
    <property type="entry name" value="C-terminal effector domain of the bipartite response regulators"/>
    <property type="match status" value="1"/>
</dbReference>
<dbReference type="Pfam" id="PF00196">
    <property type="entry name" value="GerE"/>
    <property type="match status" value="1"/>
</dbReference>
<accession>A0ABQ5ZYM9</accession>
<evidence type="ECO:0000256" key="2">
    <source>
        <dbReference type="ARBA" id="ARBA00023015"/>
    </source>
</evidence>
<dbReference type="SUPFAM" id="SSF52172">
    <property type="entry name" value="CheY-like"/>
    <property type="match status" value="1"/>
</dbReference>
<keyword evidence="1 5" id="KW-0597">Phosphoprotein</keyword>
<dbReference type="PRINTS" id="PR00038">
    <property type="entry name" value="HTHLUXR"/>
</dbReference>
<dbReference type="Proteomes" id="UP001156682">
    <property type="component" value="Unassembled WGS sequence"/>
</dbReference>
<dbReference type="InterPro" id="IPR016032">
    <property type="entry name" value="Sig_transdc_resp-reg_C-effctor"/>
</dbReference>
<evidence type="ECO:0000256" key="1">
    <source>
        <dbReference type="ARBA" id="ARBA00022553"/>
    </source>
</evidence>
<dbReference type="PROSITE" id="PS50043">
    <property type="entry name" value="HTH_LUXR_2"/>
    <property type="match status" value="1"/>
</dbReference>
<evidence type="ECO:0000259" key="7">
    <source>
        <dbReference type="PROSITE" id="PS50110"/>
    </source>
</evidence>
<evidence type="ECO:0000256" key="5">
    <source>
        <dbReference type="PROSITE-ProRule" id="PRU00169"/>
    </source>
</evidence>
<organism evidence="8 9">
    <name type="scientific">Marinospirillum insulare</name>
    <dbReference type="NCBI Taxonomy" id="217169"/>
    <lineage>
        <taxon>Bacteria</taxon>
        <taxon>Pseudomonadati</taxon>
        <taxon>Pseudomonadota</taxon>
        <taxon>Gammaproteobacteria</taxon>
        <taxon>Oceanospirillales</taxon>
        <taxon>Oceanospirillaceae</taxon>
        <taxon>Marinospirillum</taxon>
    </lineage>
</organism>
<comment type="caution">
    <text evidence="8">The sequence shown here is derived from an EMBL/GenBank/DDBJ whole genome shotgun (WGS) entry which is preliminary data.</text>
</comment>
<keyword evidence="9" id="KW-1185">Reference proteome</keyword>
<evidence type="ECO:0000313" key="9">
    <source>
        <dbReference type="Proteomes" id="UP001156682"/>
    </source>
</evidence>
<dbReference type="InterPro" id="IPR001789">
    <property type="entry name" value="Sig_transdc_resp-reg_receiver"/>
</dbReference>
<dbReference type="InterPro" id="IPR039420">
    <property type="entry name" value="WalR-like"/>
</dbReference>
<evidence type="ECO:0000259" key="6">
    <source>
        <dbReference type="PROSITE" id="PS50043"/>
    </source>
</evidence>
<feature type="domain" description="Response regulatory" evidence="7">
    <location>
        <begin position="7"/>
        <end position="123"/>
    </location>
</feature>
<evidence type="ECO:0000313" key="8">
    <source>
        <dbReference type="EMBL" id="GLR63093.1"/>
    </source>
</evidence>
<keyword evidence="4" id="KW-0804">Transcription</keyword>
<evidence type="ECO:0000256" key="4">
    <source>
        <dbReference type="ARBA" id="ARBA00023163"/>
    </source>
</evidence>
<name>A0ABQ5ZYM9_9GAMM</name>
<dbReference type="SMART" id="SM00421">
    <property type="entry name" value="HTH_LUXR"/>
    <property type="match status" value="1"/>
</dbReference>
<sequence>MTREKISVALVDDDPKVRERFKASIEKHPDLAWLGEATCVREGKALALKTCPRVLLVDLGLPDGSGMEVIQEVSQKQPNTEIMVVSMFGDEGHVVQAIEAGASGYILKDTDDLSLAEHIIQLCDGGSPMSPMIARHLLKRMQATEVNTKRKLDTNSAAATLTRREMELLKLLARGYTYREVAEDLNVSSHTVNSHIKNLYRKLSVKTKNEAVFAATRQGILDMHELD</sequence>
<dbReference type="PANTHER" id="PTHR43214">
    <property type="entry name" value="TWO-COMPONENT RESPONSE REGULATOR"/>
    <property type="match status" value="1"/>
</dbReference>
<keyword evidence="2" id="KW-0805">Transcription regulation</keyword>
<dbReference type="PANTHER" id="PTHR43214:SF41">
    <property type="entry name" value="NITRATE_NITRITE RESPONSE REGULATOR PROTEIN NARP"/>
    <property type="match status" value="1"/>
</dbReference>
<evidence type="ECO:0000256" key="3">
    <source>
        <dbReference type="ARBA" id="ARBA00023125"/>
    </source>
</evidence>
<dbReference type="CDD" id="cd17535">
    <property type="entry name" value="REC_NarL-like"/>
    <property type="match status" value="1"/>
</dbReference>
<keyword evidence="3 8" id="KW-0238">DNA-binding</keyword>
<dbReference type="CDD" id="cd06170">
    <property type="entry name" value="LuxR_C_like"/>
    <property type="match status" value="1"/>
</dbReference>
<dbReference type="PROSITE" id="PS00622">
    <property type="entry name" value="HTH_LUXR_1"/>
    <property type="match status" value="1"/>
</dbReference>
<dbReference type="GO" id="GO:0003677">
    <property type="term" value="F:DNA binding"/>
    <property type="evidence" value="ECO:0007669"/>
    <property type="project" value="UniProtKB-KW"/>
</dbReference>
<dbReference type="InterPro" id="IPR011006">
    <property type="entry name" value="CheY-like_superfamily"/>
</dbReference>
<gene>
    <name evidence="8" type="ORF">GCM10007878_05280</name>
</gene>
<feature type="modified residue" description="4-aspartylphosphate" evidence="5">
    <location>
        <position position="58"/>
    </location>
</feature>